<proteinExistence type="predicted"/>
<dbReference type="RefSeq" id="WP_077547500.1">
    <property type="nucleotide sequence ID" value="NZ_JACHEJ010000003.1"/>
</dbReference>
<feature type="chain" id="PRO_5030916594" evidence="1">
    <location>
        <begin position="24"/>
        <end position="144"/>
    </location>
</feature>
<evidence type="ECO:0000313" key="2">
    <source>
        <dbReference type="EMBL" id="MBB6179747.1"/>
    </source>
</evidence>
<accession>A0A7X0DCE1</accession>
<dbReference type="EMBL" id="JACHEJ010000003">
    <property type="protein sequence ID" value="MBB6179747.1"/>
    <property type="molecule type" value="Genomic_DNA"/>
</dbReference>
<protein>
    <submittedName>
        <fullName evidence="2">Uncharacterized protein</fullName>
    </submittedName>
</protein>
<evidence type="ECO:0000256" key="1">
    <source>
        <dbReference type="SAM" id="SignalP"/>
    </source>
</evidence>
<dbReference type="AlphaFoldDB" id="A0A7X0DCE1"/>
<keyword evidence="3" id="KW-1185">Reference proteome</keyword>
<evidence type="ECO:0000313" key="3">
    <source>
        <dbReference type="Proteomes" id="UP000535501"/>
    </source>
</evidence>
<reference evidence="2 3" key="1">
    <citation type="submission" date="2020-08" db="EMBL/GenBank/DDBJ databases">
        <title>Genomic Encyclopedia of Type Strains, Phase IV (KMG-IV): sequencing the most valuable type-strain genomes for metagenomic binning, comparative biology and taxonomic classification.</title>
        <authorList>
            <person name="Goeker M."/>
        </authorList>
    </citation>
    <scope>NUCLEOTIDE SEQUENCE [LARGE SCALE GENOMIC DNA]</scope>
    <source>
        <strain evidence="2 3">DSM 102134</strain>
    </source>
</reference>
<gene>
    <name evidence="2" type="ORF">HNQ75_001715</name>
</gene>
<name>A0A7X0DCE1_9HYPH</name>
<keyword evidence="1" id="KW-0732">Signal</keyword>
<sequence length="144" mass="15335">MNRTRAGVTLAAYLLLASGAASAGAVVVESFGFPYANGRFERFTDVTDAEIGEATALRMAERYPEVKEIELFCIGLSGPLLAYIDGTFYALNEKAGRRGAYVTTEAGQADVLDIDKSPSPLAGDFLTILALTRDAGEACRALFQ</sequence>
<feature type="signal peptide" evidence="1">
    <location>
        <begin position="1"/>
        <end position="23"/>
    </location>
</feature>
<comment type="caution">
    <text evidence="2">The sequence shown here is derived from an EMBL/GenBank/DDBJ whole genome shotgun (WGS) entry which is preliminary data.</text>
</comment>
<organism evidence="2 3">
    <name type="scientific">Pseudorhizobium flavum</name>
    <dbReference type="NCBI Taxonomy" id="1335061"/>
    <lineage>
        <taxon>Bacteria</taxon>
        <taxon>Pseudomonadati</taxon>
        <taxon>Pseudomonadota</taxon>
        <taxon>Alphaproteobacteria</taxon>
        <taxon>Hyphomicrobiales</taxon>
        <taxon>Rhizobiaceae</taxon>
        <taxon>Rhizobium/Agrobacterium group</taxon>
        <taxon>Pseudorhizobium</taxon>
    </lineage>
</organism>
<dbReference type="Proteomes" id="UP000535501">
    <property type="component" value="Unassembled WGS sequence"/>
</dbReference>